<feature type="transmembrane region" description="Helical" evidence="8">
    <location>
        <begin position="166"/>
        <end position="186"/>
    </location>
</feature>
<dbReference type="Pfam" id="PF04535">
    <property type="entry name" value="CASP_dom"/>
    <property type="match status" value="1"/>
</dbReference>
<evidence type="ECO:0000256" key="5">
    <source>
        <dbReference type="ARBA" id="ARBA00022692"/>
    </source>
</evidence>
<dbReference type="RefSeq" id="XP_022133823.1">
    <property type="nucleotide sequence ID" value="XM_022278131.1"/>
</dbReference>
<evidence type="ECO:0000256" key="7">
    <source>
        <dbReference type="ARBA" id="ARBA00023136"/>
    </source>
</evidence>
<feature type="transmembrane region" description="Helical" evidence="8">
    <location>
        <begin position="283"/>
        <end position="303"/>
    </location>
</feature>
<keyword evidence="4 8" id="KW-1003">Cell membrane</keyword>
<comment type="subcellular location">
    <subcellularLocation>
        <location evidence="1 8">Cell membrane</location>
        <topology evidence="1 8">Multi-pass membrane protein</topology>
    </subcellularLocation>
</comment>
<dbReference type="PANTHER" id="PTHR33573:SF38">
    <property type="entry name" value="CASP-LIKE PROTEIN 4A1"/>
    <property type="match status" value="1"/>
</dbReference>
<keyword evidence="6 8" id="KW-1133">Transmembrane helix</keyword>
<feature type="unsure residue" description="I or L" evidence="13">
    <location>
        <position position="60"/>
    </location>
</feature>
<evidence type="ECO:0000313" key="12">
    <source>
        <dbReference type="RefSeq" id="XP_022133823.1"/>
    </source>
</evidence>
<keyword evidence="7 8" id="KW-0472">Membrane</keyword>
<gene>
    <name evidence="12 13" type="primary">LOC111006289</name>
</gene>
<name>A0A6J1BX26_MOMCH</name>
<dbReference type="InterPro" id="IPR006702">
    <property type="entry name" value="CASP_dom"/>
</dbReference>
<comment type="similarity">
    <text evidence="2 8">Belongs to the Casparian strip membrane proteins (CASP) family.</text>
</comment>
<evidence type="ECO:0000256" key="4">
    <source>
        <dbReference type="ARBA" id="ARBA00022475"/>
    </source>
</evidence>
<evidence type="ECO:0000256" key="2">
    <source>
        <dbReference type="ARBA" id="ARBA00007651"/>
    </source>
</evidence>
<evidence type="ECO:0000256" key="8">
    <source>
        <dbReference type="RuleBase" id="RU361233"/>
    </source>
</evidence>
<organism evidence="11 13">
    <name type="scientific">Momordica charantia</name>
    <name type="common">Bitter gourd</name>
    <name type="synonym">Balsam pear</name>
    <dbReference type="NCBI Taxonomy" id="3673"/>
    <lineage>
        <taxon>Eukaryota</taxon>
        <taxon>Viridiplantae</taxon>
        <taxon>Streptophyta</taxon>
        <taxon>Embryophyta</taxon>
        <taxon>Tracheophyta</taxon>
        <taxon>Spermatophyta</taxon>
        <taxon>Magnoliopsida</taxon>
        <taxon>eudicotyledons</taxon>
        <taxon>Gunneridae</taxon>
        <taxon>Pentapetalae</taxon>
        <taxon>rosids</taxon>
        <taxon>fabids</taxon>
        <taxon>Cucurbitales</taxon>
        <taxon>Cucurbitaceae</taxon>
        <taxon>Momordiceae</taxon>
        <taxon>Momordica</taxon>
    </lineage>
</organism>
<accession>A0A6J1BX26</accession>
<evidence type="ECO:0000313" key="11">
    <source>
        <dbReference type="Proteomes" id="UP000504603"/>
    </source>
</evidence>
<reference evidence="12 13" key="1">
    <citation type="submission" date="2025-04" db="UniProtKB">
        <authorList>
            <consortium name="RefSeq"/>
        </authorList>
    </citation>
    <scope>IDENTIFICATION</scope>
    <source>
        <strain evidence="12 13">OHB3-1</strain>
    </source>
</reference>
<dbReference type="OrthoDB" id="672180at2759"/>
<feature type="region of interest" description="Disordered" evidence="9">
    <location>
        <begin position="1"/>
        <end position="103"/>
    </location>
</feature>
<dbReference type="AlphaFoldDB" id="A0A6J1BX26"/>
<dbReference type="GO" id="GO:0005886">
    <property type="term" value="C:plasma membrane"/>
    <property type="evidence" value="ECO:0007669"/>
    <property type="project" value="UniProtKB-SubCell"/>
</dbReference>
<evidence type="ECO:0000256" key="9">
    <source>
        <dbReference type="SAM" id="MobiDB-lite"/>
    </source>
</evidence>
<keyword evidence="5 8" id="KW-0812">Transmembrane</keyword>
<dbReference type="RefSeq" id="XP_022133824.1">
    <property type="nucleotide sequence ID" value="XM_022278132.1"/>
</dbReference>
<sequence length="312" mass="34166">MAASSEAEMKKEEAEGTTEQYPEQNDDESHPPLSARSSPPHSLSGPGSQRPSPPAHSLSLSSDFSDHTCHSHGHSSIDDSLSITPMENLPPCNPPSPRPVAANRAQPTEPIVVTEVDAEIQGVRKVQDVSDADVESGDGGAVGRGRKLMASLSMKKMKREEMRKKILLGFRICGFAFCLVSFSVMASDKNQGWALDSFYRYKEFRYCMAVNVIGFLYSALQSYDLVYFLSTGKHMILNHFKQYFDFFIDQIVAYLLLSASSSAATRVDDWQSNWGKDKFPDMAAASVGLSIVAFVAFALSCLISGHTLCKSA</sequence>
<dbReference type="Proteomes" id="UP000504603">
    <property type="component" value="Unplaced"/>
</dbReference>
<evidence type="ECO:0000313" key="13">
    <source>
        <dbReference type="RefSeq" id="XP_022133824.1"/>
    </source>
</evidence>
<evidence type="ECO:0000256" key="3">
    <source>
        <dbReference type="ARBA" id="ARBA00011489"/>
    </source>
</evidence>
<dbReference type="PANTHER" id="PTHR33573">
    <property type="entry name" value="CASP-LIKE PROTEIN 4A4"/>
    <property type="match status" value="1"/>
</dbReference>
<feature type="compositionally biased region" description="Low complexity" evidence="9">
    <location>
        <begin position="37"/>
        <end position="48"/>
    </location>
</feature>
<protein>
    <recommendedName>
        <fullName evidence="8">CASP-like protein</fullName>
    </recommendedName>
</protein>
<feature type="transmembrane region" description="Helical" evidence="8">
    <location>
        <begin position="242"/>
        <end position="263"/>
    </location>
</feature>
<feature type="domain" description="Casparian strip membrane protein" evidence="10">
    <location>
        <begin position="164"/>
        <end position="296"/>
    </location>
</feature>
<evidence type="ECO:0000256" key="1">
    <source>
        <dbReference type="ARBA" id="ARBA00004651"/>
    </source>
</evidence>
<dbReference type="KEGG" id="mcha:111006289"/>
<comment type="subunit">
    <text evidence="3 8">Homodimer and heterodimers.</text>
</comment>
<proteinExistence type="inferred from homology"/>
<keyword evidence="11" id="KW-1185">Reference proteome</keyword>
<feature type="transmembrane region" description="Helical" evidence="8">
    <location>
        <begin position="206"/>
        <end position="230"/>
    </location>
</feature>
<evidence type="ECO:0000259" key="10">
    <source>
        <dbReference type="Pfam" id="PF04535"/>
    </source>
</evidence>
<evidence type="ECO:0000256" key="6">
    <source>
        <dbReference type="ARBA" id="ARBA00022989"/>
    </source>
</evidence>